<keyword evidence="2" id="KW-1185">Reference proteome</keyword>
<comment type="caution">
    <text evidence="1">The sequence shown here is derived from an EMBL/GenBank/DDBJ whole genome shotgun (WGS) entry which is preliminary data.</text>
</comment>
<dbReference type="Proteomes" id="UP001457282">
    <property type="component" value="Unassembled WGS sequence"/>
</dbReference>
<protein>
    <submittedName>
        <fullName evidence="1">Uncharacterized protein</fullName>
    </submittedName>
</protein>
<evidence type="ECO:0000313" key="2">
    <source>
        <dbReference type="Proteomes" id="UP001457282"/>
    </source>
</evidence>
<reference evidence="1 2" key="1">
    <citation type="journal article" date="2023" name="G3 (Bethesda)">
        <title>A chromosome-length genome assembly and annotation of blackberry (Rubus argutus, cv. 'Hillquist').</title>
        <authorList>
            <person name="Bruna T."/>
            <person name="Aryal R."/>
            <person name="Dudchenko O."/>
            <person name="Sargent D.J."/>
            <person name="Mead D."/>
            <person name="Buti M."/>
            <person name="Cavallini A."/>
            <person name="Hytonen T."/>
            <person name="Andres J."/>
            <person name="Pham M."/>
            <person name="Weisz D."/>
            <person name="Mascagni F."/>
            <person name="Usai G."/>
            <person name="Natali L."/>
            <person name="Bassil N."/>
            <person name="Fernandez G.E."/>
            <person name="Lomsadze A."/>
            <person name="Armour M."/>
            <person name="Olukolu B."/>
            <person name="Poorten T."/>
            <person name="Britton C."/>
            <person name="Davik J."/>
            <person name="Ashrafi H."/>
            <person name="Aiden E.L."/>
            <person name="Borodovsky M."/>
            <person name="Worthington M."/>
        </authorList>
    </citation>
    <scope>NUCLEOTIDE SEQUENCE [LARGE SCALE GENOMIC DNA]</scope>
    <source>
        <strain evidence="1">PI 553951</strain>
    </source>
</reference>
<proteinExistence type="predicted"/>
<gene>
    <name evidence="1" type="ORF">M0R45_038339</name>
</gene>
<evidence type="ECO:0000313" key="1">
    <source>
        <dbReference type="EMBL" id="KAK9914567.1"/>
    </source>
</evidence>
<organism evidence="1 2">
    <name type="scientific">Rubus argutus</name>
    <name type="common">Southern blackberry</name>
    <dbReference type="NCBI Taxonomy" id="59490"/>
    <lineage>
        <taxon>Eukaryota</taxon>
        <taxon>Viridiplantae</taxon>
        <taxon>Streptophyta</taxon>
        <taxon>Embryophyta</taxon>
        <taxon>Tracheophyta</taxon>
        <taxon>Spermatophyta</taxon>
        <taxon>Magnoliopsida</taxon>
        <taxon>eudicotyledons</taxon>
        <taxon>Gunneridae</taxon>
        <taxon>Pentapetalae</taxon>
        <taxon>rosids</taxon>
        <taxon>fabids</taxon>
        <taxon>Rosales</taxon>
        <taxon>Rosaceae</taxon>
        <taxon>Rosoideae</taxon>
        <taxon>Rosoideae incertae sedis</taxon>
        <taxon>Rubus</taxon>
    </lineage>
</organism>
<dbReference type="AlphaFoldDB" id="A0AAW1W2R5"/>
<name>A0AAW1W2R5_RUBAR</name>
<dbReference type="EMBL" id="JBEDUW010000007">
    <property type="protein sequence ID" value="KAK9914567.1"/>
    <property type="molecule type" value="Genomic_DNA"/>
</dbReference>
<sequence>MKPNAAMPPLPKGYVWAPLIIGRDVDFEGPPAIALPMVCIICYGPLDHMSSNCPHRNEESYAARIEILLYGNNCLLGNNKFLEKE</sequence>
<accession>A0AAW1W2R5</accession>